<evidence type="ECO:0000313" key="2">
    <source>
        <dbReference type="Proteomes" id="UP000199452"/>
    </source>
</evidence>
<reference evidence="1 2" key="1">
    <citation type="submission" date="2016-09" db="EMBL/GenBank/DDBJ databases">
        <authorList>
            <person name="Capua I."/>
            <person name="De Benedictis P."/>
            <person name="Joannis T."/>
            <person name="Lombin L.H."/>
            <person name="Cattoli G."/>
        </authorList>
    </citation>
    <scope>NUCLEOTIDE SEQUENCE [LARGE SCALE GENOMIC DNA]</scope>
    <source>
        <strain evidence="1 2">A7P-90m</strain>
    </source>
</reference>
<dbReference type="AlphaFoldDB" id="A0A1G6UB10"/>
<dbReference type="EMBL" id="FMYP01000164">
    <property type="protein sequence ID" value="SDD38451.1"/>
    <property type="molecule type" value="Genomic_DNA"/>
</dbReference>
<sequence>MFDKLIRELENLNNKKISVPINADAEGYIDKECPGEECLFQFKVKEEDWANLFKDEAKEIGALVTEQPIQKPWGQTVGYIRDIDGFLLEICTPMK</sequence>
<proteinExistence type="predicted"/>
<organism evidence="1 2">
    <name type="scientific">Williamwhitmania taraxaci</name>
    <dbReference type="NCBI Taxonomy" id="1640674"/>
    <lineage>
        <taxon>Bacteria</taxon>
        <taxon>Pseudomonadati</taxon>
        <taxon>Bacteroidota</taxon>
        <taxon>Bacteroidia</taxon>
        <taxon>Bacteroidales</taxon>
        <taxon>Williamwhitmaniaceae</taxon>
        <taxon>Williamwhitmania</taxon>
    </lineage>
</organism>
<keyword evidence="2" id="KW-1185">Reference proteome</keyword>
<evidence type="ECO:0000313" key="1">
    <source>
        <dbReference type="EMBL" id="SDD38451.1"/>
    </source>
</evidence>
<dbReference type="InterPro" id="IPR029068">
    <property type="entry name" value="Glyas_Bleomycin-R_OHBP_Dase"/>
</dbReference>
<dbReference type="SUPFAM" id="SSF54593">
    <property type="entry name" value="Glyoxalase/Bleomycin resistance protein/Dihydroxybiphenyl dioxygenase"/>
    <property type="match status" value="1"/>
</dbReference>
<dbReference type="Proteomes" id="UP000199452">
    <property type="component" value="Unassembled WGS sequence"/>
</dbReference>
<evidence type="ECO:0008006" key="3">
    <source>
        <dbReference type="Google" id="ProtNLM"/>
    </source>
</evidence>
<gene>
    <name evidence="1" type="ORF">SAMN05216323_11642</name>
</gene>
<dbReference type="RefSeq" id="WP_212590596.1">
    <property type="nucleotide sequence ID" value="NZ_FMYP01000164.1"/>
</dbReference>
<name>A0A1G6UB10_9BACT</name>
<accession>A0A1G6UB10</accession>
<protein>
    <recommendedName>
        <fullName evidence="3">VOC domain-containing protein</fullName>
    </recommendedName>
</protein>
<dbReference type="Gene3D" id="3.10.180.10">
    <property type="entry name" value="2,3-Dihydroxybiphenyl 1,2-Dioxygenase, domain 1"/>
    <property type="match status" value="1"/>
</dbReference>